<dbReference type="EMBL" id="CP065989">
    <property type="protein sequence ID" value="QQB14368.1"/>
    <property type="molecule type" value="Genomic_DNA"/>
</dbReference>
<feature type="transmembrane region" description="Helical" evidence="1">
    <location>
        <begin position="279"/>
        <end position="300"/>
    </location>
</feature>
<evidence type="ECO:0000313" key="3">
    <source>
        <dbReference type="Proteomes" id="UP000595374"/>
    </source>
</evidence>
<protein>
    <recommendedName>
        <fullName evidence="4">ABC transporter permease</fullName>
    </recommendedName>
</protein>
<feature type="transmembrane region" description="Helical" evidence="1">
    <location>
        <begin position="205"/>
        <end position="225"/>
    </location>
</feature>
<evidence type="ECO:0008006" key="4">
    <source>
        <dbReference type="Google" id="ProtNLM"/>
    </source>
</evidence>
<reference evidence="2 3" key="1">
    <citation type="submission" date="2020-12" db="EMBL/GenBank/DDBJ databases">
        <title>FDA dAtabase for Regulatory Grade micrObial Sequences (FDA-ARGOS): Supporting development and validation of Infectious Disease Dx tests.</title>
        <authorList>
            <person name="Sproer C."/>
            <person name="Gronow S."/>
            <person name="Severitt S."/>
            <person name="Schroder I."/>
            <person name="Tallon L."/>
            <person name="Sadzewicz L."/>
            <person name="Zhao X."/>
            <person name="Boylan J."/>
            <person name="Ott S."/>
            <person name="Bowen H."/>
            <person name="Vavikolanu K."/>
            <person name="Mehta A."/>
            <person name="Aluvathingal J."/>
            <person name="Nadendla S."/>
            <person name="Lowell S."/>
            <person name="Myers T."/>
            <person name="Yan Y."/>
            <person name="Sichtig H."/>
        </authorList>
    </citation>
    <scope>NUCLEOTIDE SEQUENCE [LARGE SCALE GENOMIC DNA]</scope>
    <source>
        <strain evidence="2 3">FDAARGOS_990</strain>
    </source>
</reference>
<name>A0A7T3ZZ52_9MICO</name>
<keyword evidence="1" id="KW-0472">Membrane</keyword>
<dbReference type="RefSeq" id="WP_198499438.1">
    <property type="nucleotide sequence ID" value="NZ_CP065989.1"/>
</dbReference>
<feature type="transmembrane region" description="Helical" evidence="1">
    <location>
        <begin position="246"/>
        <end position="273"/>
    </location>
</feature>
<keyword evidence="1" id="KW-0812">Transmembrane</keyword>
<organism evidence="2 3">
    <name type="scientific">Brevibacterium casei</name>
    <dbReference type="NCBI Taxonomy" id="33889"/>
    <lineage>
        <taxon>Bacteria</taxon>
        <taxon>Bacillati</taxon>
        <taxon>Actinomycetota</taxon>
        <taxon>Actinomycetes</taxon>
        <taxon>Micrococcales</taxon>
        <taxon>Brevibacteriaceae</taxon>
        <taxon>Brevibacterium</taxon>
    </lineage>
</organism>
<dbReference type="Proteomes" id="UP000595374">
    <property type="component" value="Chromosome"/>
</dbReference>
<dbReference type="AlphaFoldDB" id="A0A7T3ZZ52"/>
<keyword evidence="1" id="KW-1133">Transmembrane helix</keyword>
<evidence type="ECO:0000256" key="1">
    <source>
        <dbReference type="SAM" id="Phobius"/>
    </source>
</evidence>
<proteinExistence type="predicted"/>
<evidence type="ECO:0000313" key="2">
    <source>
        <dbReference type="EMBL" id="QQB14368.1"/>
    </source>
</evidence>
<accession>A0A7T3ZZ52</accession>
<gene>
    <name evidence="2" type="ORF">I6H47_16800</name>
</gene>
<sequence>MRLSHYLILGLLFVVMSSALMGVQVYDQRQSEITREGNHLLTQNKVAFSGTAEEARSLIDESLGHYSIYRDLDDGGTVRAVESDRLDLLDLPVYEGRSFRRGEQGAALVGAEVPIRNEDGTNFYDINGASYEVIGRLGRESRSLVASDVIIADRGLVEAADPDTGVTIDGPAMKQQAALLPSHKVKNADASVNRRASVDLVSQTIGAVVYVVVAVCAIFTGVLAGQFARQSFRVGFLVGRSPLRMVALAASSVFVAGVLSVAASLCAGELIFAEVQADFAMISIAPVPIAVMSFIAVLLIDFTEVRKWR</sequence>